<gene>
    <name evidence="1" type="ORF">ACFOW1_09760</name>
</gene>
<dbReference type="Proteomes" id="UP001595906">
    <property type="component" value="Unassembled WGS sequence"/>
</dbReference>
<evidence type="ECO:0000313" key="1">
    <source>
        <dbReference type="EMBL" id="MFC4232177.1"/>
    </source>
</evidence>
<keyword evidence="2" id="KW-1185">Reference proteome</keyword>
<accession>A0ABV8PZ08</accession>
<comment type="caution">
    <text evidence="1">The sequence shown here is derived from an EMBL/GenBank/DDBJ whole genome shotgun (WGS) entry which is preliminary data.</text>
</comment>
<reference evidence="2" key="1">
    <citation type="journal article" date="2019" name="Int. J. Syst. Evol. Microbiol.">
        <title>The Global Catalogue of Microorganisms (GCM) 10K type strain sequencing project: providing services to taxonomists for standard genome sequencing and annotation.</title>
        <authorList>
            <consortium name="The Broad Institute Genomics Platform"/>
            <consortium name="The Broad Institute Genome Sequencing Center for Infectious Disease"/>
            <person name="Wu L."/>
            <person name="Ma J."/>
        </authorList>
    </citation>
    <scope>NUCLEOTIDE SEQUENCE [LARGE SCALE GENOMIC DNA]</scope>
    <source>
        <strain evidence="2">CECT 8010</strain>
    </source>
</reference>
<organism evidence="1 2">
    <name type="scientific">Parasediminibacterium paludis</name>
    <dbReference type="NCBI Taxonomy" id="908966"/>
    <lineage>
        <taxon>Bacteria</taxon>
        <taxon>Pseudomonadati</taxon>
        <taxon>Bacteroidota</taxon>
        <taxon>Chitinophagia</taxon>
        <taxon>Chitinophagales</taxon>
        <taxon>Chitinophagaceae</taxon>
        <taxon>Parasediminibacterium</taxon>
    </lineage>
</organism>
<dbReference type="RefSeq" id="WP_379013932.1">
    <property type="nucleotide sequence ID" value="NZ_JBHSDC010000018.1"/>
</dbReference>
<dbReference type="EMBL" id="JBHSDC010000018">
    <property type="protein sequence ID" value="MFC4232177.1"/>
    <property type="molecule type" value="Genomic_DNA"/>
</dbReference>
<protein>
    <submittedName>
        <fullName evidence="1">Uncharacterized protein</fullName>
    </submittedName>
</protein>
<proteinExistence type="predicted"/>
<sequence length="250" mass="27652">MSKETLKRSYSAKDAVMLTTLSVILQNAEDHLPELTAENENWNAKLISTLKARVDKDFTDILGIDPKKDQREATAIVRAIQAEALPILSTVHLRLNMAVKDATRRSELLTQLGFAAFGKKAQAKDQIALIELLSQFKTNLTAKVKAEITASKDIKAEILDTLLGFADTFSKQNITQEIYKGTSKEITTEGVAALNATYKSVVTDFSKLVLDFYRKQKSAKKSLFSFSTIKKAVHSSGHYHTPPPPPTTPK</sequence>
<evidence type="ECO:0000313" key="2">
    <source>
        <dbReference type="Proteomes" id="UP001595906"/>
    </source>
</evidence>
<name>A0ABV8PZ08_9BACT</name>